<dbReference type="Pfam" id="PF04085">
    <property type="entry name" value="MreC"/>
    <property type="match status" value="1"/>
</dbReference>
<evidence type="ECO:0000256" key="2">
    <source>
        <dbReference type="ARBA" id="ARBA00013855"/>
    </source>
</evidence>
<feature type="transmembrane region" description="Helical" evidence="7">
    <location>
        <begin position="12"/>
        <end position="29"/>
    </location>
</feature>
<comment type="similarity">
    <text evidence="1 5">Belongs to the MreC family.</text>
</comment>
<keyword evidence="3 5" id="KW-0133">Cell shape</keyword>
<proteinExistence type="inferred from homology"/>
<dbReference type="PIRSF" id="PIRSF038471">
    <property type="entry name" value="MreC"/>
    <property type="match status" value="1"/>
</dbReference>
<evidence type="ECO:0000256" key="6">
    <source>
        <dbReference type="SAM" id="Coils"/>
    </source>
</evidence>
<dbReference type="InterPro" id="IPR042177">
    <property type="entry name" value="Cell/Rod_1"/>
</dbReference>
<dbReference type="InterPro" id="IPR007221">
    <property type="entry name" value="MreC"/>
</dbReference>
<feature type="domain" description="Rod shape-determining protein MreC beta-barrel core" evidence="8">
    <location>
        <begin position="114"/>
        <end position="261"/>
    </location>
</feature>
<dbReference type="Gene3D" id="2.40.10.350">
    <property type="entry name" value="Rod shape-determining protein MreC, domain 2"/>
    <property type="match status" value="1"/>
</dbReference>
<evidence type="ECO:0000313" key="10">
    <source>
        <dbReference type="Proteomes" id="UP001257277"/>
    </source>
</evidence>
<dbReference type="InterPro" id="IPR055342">
    <property type="entry name" value="MreC_beta-barrel_core"/>
</dbReference>
<accession>A0ABU3LFX1</accession>
<evidence type="ECO:0000313" key="9">
    <source>
        <dbReference type="EMBL" id="MDT7832503.1"/>
    </source>
</evidence>
<keyword evidence="10" id="KW-1185">Reference proteome</keyword>
<dbReference type="EMBL" id="JAVTTO010000003">
    <property type="protein sequence ID" value="MDT7832503.1"/>
    <property type="molecule type" value="Genomic_DNA"/>
</dbReference>
<evidence type="ECO:0000256" key="1">
    <source>
        <dbReference type="ARBA" id="ARBA00009369"/>
    </source>
</evidence>
<dbReference type="RefSeq" id="WP_349241763.1">
    <property type="nucleotide sequence ID" value="NZ_JAVTTO010000003.1"/>
</dbReference>
<protein>
    <recommendedName>
        <fullName evidence="2 5">Cell shape-determining protein MreC</fullName>
    </recommendedName>
    <alternativeName>
        <fullName evidence="4 5">Cell shape protein MreC</fullName>
    </alternativeName>
</protein>
<organism evidence="9 10">
    <name type="scientific">Asprobacillus argus</name>
    <dbReference type="NCBI Taxonomy" id="3076534"/>
    <lineage>
        <taxon>Bacteria</taxon>
        <taxon>Pseudomonadati</taxon>
        <taxon>Bacteroidota</taxon>
        <taxon>Flavobacteriia</taxon>
        <taxon>Flavobacteriales</taxon>
        <taxon>Flavobacteriaceae</taxon>
        <taxon>Asprobacillus</taxon>
    </lineage>
</organism>
<keyword evidence="6" id="KW-0175">Coiled coil</keyword>
<dbReference type="InterPro" id="IPR042175">
    <property type="entry name" value="Cell/Rod_MreC_2"/>
</dbReference>
<dbReference type="PANTHER" id="PTHR34138">
    <property type="entry name" value="CELL SHAPE-DETERMINING PROTEIN MREC"/>
    <property type="match status" value="1"/>
</dbReference>
<keyword evidence="7" id="KW-0472">Membrane</keyword>
<evidence type="ECO:0000256" key="7">
    <source>
        <dbReference type="SAM" id="Phobius"/>
    </source>
</evidence>
<dbReference type="Gene3D" id="2.40.10.340">
    <property type="entry name" value="Rod shape-determining protein MreC, domain 1"/>
    <property type="match status" value="1"/>
</dbReference>
<dbReference type="PANTHER" id="PTHR34138:SF1">
    <property type="entry name" value="CELL SHAPE-DETERMINING PROTEIN MREC"/>
    <property type="match status" value="1"/>
</dbReference>
<evidence type="ECO:0000256" key="4">
    <source>
        <dbReference type="ARBA" id="ARBA00032089"/>
    </source>
</evidence>
<dbReference type="Proteomes" id="UP001257277">
    <property type="component" value="Unassembled WGS sequence"/>
</dbReference>
<reference evidence="9 10" key="1">
    <citation type="submission" date="2023-09" db="EMBL/GenBank/DDBJ databases">
        <title>Novel taxa isolated from Blanes Bay.</title>
        <authorList>
            <person name="Rey-Velasco X."/>
            <person name="Lucena T."/>
        </authorList>
    </citation>
    <scope>NUCLEOTIDE SEQUENCE [LARGE SCALE GENOMIC DNA]</scope>
    <source>
        <strain evidence="9 10">S356</strain>
    </source>
</reference>
<feature type="coiled-coil region" evidence="6">
    <location>
        <begin position="60"/>
        <end position="87"/>
    </location>
</feature>
<evidence type="ECO:0000256" key="5">
    <source>
        <dbReference type="PIRNR" id="PIRNR038471"/>
    </source>
</evidence>
<comment type="function">
    <text evidence="5">Involved in formation and maintenance of cell shape.</text>
</comment>
<gene>
    <name evidence="9" type="primary">mreC</name>
    <name evidence="9" type="ORF">RQM59_08935</name>
</gene>
<name>A0ABU3LFX1_9FLAO</name>
<dbReference type="NCBIfam" id="NF010532">
    <property type="entry name" value="PRK13922.9-3"/>
    <property type="match status" value="1"/>
</dbReference>
<keyword evidence="7" id="KW-1133">Transmembrane helix</keyword>
<keyword evidence="7" id="KW-0812">Transmembrane</keyword>
<sequence length="278" mass="31333">MQQLIYFIQKYKYFLFFLLLEFVALFFTINNHSFHKSKFISSANSLTGGLYEKASEFSEYLDLKTTNEGLAKENTRLKNELEKIKNSVDSTVTSTVNDSTVYYQKYTYTLAKAINNKFSATFNFLTLNKGEKDGIKVEMAVTNDKGIIGITDQVSGNYTRVRSILNKNSSINARVKGDSIYFGNLKWDGKDIRILQLENIPRQAVVKVGDTVITGGKSTIFPEGVLIGTVSNINAANSTTSSTINVLLFNDMKNIRHVYVISNLDKDEIRTVENNNNE</sequence>
<evidence type="ECO:0000259" key="8">
    <source>
        <dbReference type="Pfam" id="PF04085"/>
    </source>
</evidence>
<comment type="caution">
    <text evidence="9">The sequence shown here is derived from an EMBL/GenBank/DDBJ whole genome shotgun (WGS) entry which is preliminary data.</text>
</comment>
<evidence type="ECO:0000256" key="3">
    <source>
        <dbReference type="ARBA" id="ARBA00022960"/>
    </source>
</evidence>